<keyword evidence="8" id="KW-0945">Host-virus interaction</keyword>
<keyword evidence="13" id="KW-0238">DNA-binding</keyword>
<dbReference type="KEGG" id="vg:80544148"/>
<dbReference type="GO" id="GO:0075509">
    <property type="term" value="P:endocytosis involved in viral entry into host cell"/>
    <property type="evidence" value="ECO:0007669"/>
    <property type="project" value="UniProtKB-KW"/>
</dbReference>
<dbReference type="GO" id="GO:0019069">
    <property type="term" value="P:viral capsid assembly"/>
    <property type="evidence" value="ECO:0007669"/>
    <property type="project" value="InterPro"/>
</dbReference>
<feature type="region of interest" description="Disordered" evidence="16">
    <location>
        <begin position="1"/>
        <end position="21"/>
    </location>
</feature>
<evidence type="ECO:0000256" key="13">
    <source>
        <dbReference type="ARBA" id="ARBA00023125"/>
    </source>
</evidence>
<keyword evidence="9" id="KW-1162">Viral penetration into host cytoplasm</keyword>
<dbReference type="Pfam" id="PF02443">
    <property type="entry name" value="Circo_capsid"/>
    <property type="match status" value="1"/>
</dbReference>
<dbReference type="GeneID" id="80544148"/>
<evidence type="ECO:0000256" key="15">
    <source>
        <dbReference type="ARBA" id="ARBA00046863"/>
    </source>
</evidence>
<keyword evidence="18" id="KW-1185">Reference proteome</keyword>
<evidence type="ECO:0000256" key="7">
    <source>
        <dbReference type="ARBA" id="ARBA00022562"/>
    </source>
</evidence>
<evidence type="ECO:0000256" key="2">
    <source>
        <dbReference type="ARBA" id="ARBA00004328"/>
    </source>
</evidence>
<evidence type="ECO:0000256" key="10">
    <source>
        <dbReference type="ARBA" id="ARBA00022804"/>
    </source>
</evidence>
<evidence type="ECO:0000256" key="9">
    <source>
        <dbReference type="ARBA" id="ARBA00022595"/>
    </source>
</evidence>
<reference evidence="17" key="1">
    <citation type="submission" date="2021-06" db="EMBL/GenBank/DDBJ databases">
        <authorList>
            <person name="Custer J.M."/>
            <person name="Kraberger S."/>
            <person name="White R."/>
            <person name="Taylor H."/>
            <person name="Schmidlin K."/>
            <person name="Fontenele R."/>
            <person name="Stainton D."/>
            <person name="Briskie J.V."/>
            <person name="Varsani A."/>
        </authorList>
    </citation>
    <scope>NUCLEOTIDE SEQUENCE</scope>
    <source>
        <strain evidence="17">RP_1170</strain>
    </source>
</reference>
<comment type="subcellular location">
    <subcellularLocation>
        <location evidence="1">Host nucleus</location>
    </subcellularLocation>
    <subcellularLocation>
        <location evidence="2">Virion</location>
    </subcellularLocation>
</comment>
<evidence type="ECO:0000256" key="12">
    <source>
        <dbReference type="ARBA" id="ARBA00022890"/>
    </source>
</evidence>
<dbReference type="GO" id="GO:0039615">
    <property type="term" value="C:T=1 icosahedral viral capsid"/>
    <property type="evidence" value="ECO:0007669"/>
    <property type="project" value="UniProtKB-KW"/>
</dbReference>
<accession>A0A8K1UF03</accession>
<dbReference type="GO" id="GO:0019062">
    <property type="term" value="P:virion attachment to host cell"/>
    <property type="evidence" value="ECO:0007669"/>
    <property type="project" value="UniProtKB-KW"/>
</dbReference>
<dbReference type="Gene3D" id="2.60.120.950">
    <property type="entry name" value="Circovirus capsid protein"/>
    <property type="match status" value="1"/>
</dbReference>
<evidence type="ECO:0000313" key="18">
    <source>
        <dbReference type="Proteomes" id="UP001157383"/>
    </source>
</evidence>
<dbReference type="RefSeq" id="YP_010805262.1">
    <property type="nucleotide sequence ID" value="NC_077137.1"/>
</dbReference>
<dbReference type="InterPro" id="IPR003383">
    <property type="entry name" value="Circovirus_capsid"/>
</dbReference>
<dbReference type="GO" id="GO:0075732">
    <property type="term" value="P:viral penetration into host nucleus"/>
    <property type="evidence" value="ECO:0007669"/>
    <property type="project" value="UniProtKB-KW"/>
</dbReference>
<proteinExistence type="inferred from homology"/>
<evidence type="ECO:0000256" key="11">
    <source>
        <dbReference type="ARBA" id="ARBA00022844"/>
    </source>
</evidence>
<keyword evidence="4" id="KW-1140">T=1 icosahedral capsid protein</keyword>
<evidence type="ECO:0000256" key="14">
    <source>
        <dbReference type="ARBA" id="ARBA00023296"/>
    </source>
</evidence>
<evidence type="ECO:0000256" key="4">
    <source>
        <dbReference type="ARBA" id="ARBA00022431"/>
    </source>
</evidence>
<keyword evidence="6" id="KW-0167">Capsid protein</keyword>
<evidence type="ECO:0000256" key="3">
    <source>
        <dbReference type="ARBA" id="ARBA00010301"/>
    </source>
</evidence>
<sequence>MAYRRRTRNYRPKRRQFRKKRTYRRKRTYKRKSMNSNFMVRGKNIQSILVTSAGAPLVISPTINDFPEFNNLKNNFEGYRIKSIKVRVIPCQNVGQLFTSESSNGGTVDSNYGSQLQEYYSAPYHKPIAQSLITEANIQSIDKSRVHSGFQQSVRYFKPAALLDISYNNGGTAAATFSKLCWSPRIETADSNA</sequence>
<keyword evidence="14" id="KW-1160">Virus entry into host cell</keyword>
<protein>
    <submittedName>
        <fullName evidence="17">Capsid protein</fullName>
    </submittedName>
</protein>
<comment type="similarity">
    <text evidence="3">Belongs to the circoviridae capsid protein family.</text>
</comment>
<dbReference type="GO" id="GO:0042025">
    <property type="term" value="C:host cell nucleus"/>
    <property type="evidence" value="ECO:0007669"/>
    <property type="project" value="UniProtKB-SubCell"/>
</dbReference>
<name>A0A8K1UF03_9CIRC</name>
<organism evidence="17 18">
    <name type="scientific">robinz virus RP_1170</name>
    <dbReference type="NCBI Taxonomy" id="2886406"/>
    <lineage>
        <taxon>Viruses</taxon>
        <taxon>Monodnaviria</taxon>
        <taxon>Shotokuvirae</taxon>
        <taxon>Cressdnaviricota</taxon>
        <taxon>Arfiviricetes</taxon>
        <taxon>Cirlivirales</taxon>
        <taxon>Circoviridae</taxon>
        <taxon>Cyclovirus</taxon>
        <taxon>Cyclovirus liepsnele</taxon>
    </lineage>
</organism>
<dbReference type="GO" id="GO:0043657">
    <property type="term" value="C:host cell"/>
    <property type="evidence" value="ECO:0007669"/>
    <property type="project" value="GOC"/>
</dbReference>
<evidence type="ECO:0000256" key="1">
    <source>
        <dbReference type="ARBA" id="ARBA00004147"/>
    </source>
</evidence>
<evidence type="ECO:0000313" key="17">
    <source>
        <dbReference type="EMBL" id="UDN67425.1"/>
    </source>
</evidence>
<evidence type="ECO:0000256" key="16">
    <source>
        <dbReference type="SAM" id="MobiDB-lite"/>
    </source>
</evidence>
<evidence type="ECO:0000256" key="8">
    <source>
        <dbReference type="ARBA" id="ARBA00022581"/>
    </source>
</evidence>
<comment type="subunit">
    <text evidence="15">Homomultimer. Assembles in the nucleus, presumably in an immature form, then migrates to the cytoplasm once assembled as mature virion. Interacts with Rep; this interaction relocates Rep into the nucleus.</text>
</comment>
<keyword evidence="10" id="KW-1161">Viral attachment to host cell</keyword>
<keyword evidence="12" id="KW-1164">Virus endocytosis by host</keyword>
<evidence type="ECO:0000256" key="5">
    <source>
        <dbReference type="ARBA" id="ARBA00022524"/>
    </source>
</evidence>
<keyword evidence="7" id="KW-1048">Host nucleus</keyword>
<dbReference type="GO" id="GO:0003677">
    <property type="term" value="F:DNA binding"/>
    <property type="evidence" value="ECO:0007669"/>
    <property type="project" value="UniProtKB-KW"/>
</dbReference>
<dbReference type="InterPro" id="IPR038652">
    <property type="entry name" value="Circovirus_capsid_sf"/>
</dbReference>
<evidence type="ECO:0000256" key="6">
    <source>
        <dbReference type="ARBA" id="ARBA00022561"/>
    </source>
</evidence>
<dbReference type="EMBL" id="MZ350973">
    <property type="protein sequence ID" value="UDN67425.1"/>
    <property type="molecule type" value="Genomic_DNA"/>
</dbReference>
<dbReference type="Proteomes" id="UP001157383">
    <property type="component" value="Segment"/>
</dbReference>
<keyword evidence="5" id="KW-1163">Viral penetration into host nucleus</keyword>
<keyword evidence="11" id="KW-0946">Virion</keyword>